<evidence type="ECO:0000313" key="2">
    <source>
        <dbReference type="Proteomes" id="UP000265816"/>
    </source>
</evidence>
<dbReference type="AlphaFoldDB" id="A0A398B8E1"/>
<comment type="caution">
    <text evidence="1">The sequence shown here is derived from an EMBL/GenBank/DDBJ whole genome shotgun (WGS) entry which is preliminary data.</text>
</comment>
<proteinExistence type="predicted"/>
<dbReference type="OrthoDB" id="2454584at2"/>
<evidence type="ECO:0000313" key="1">
    <source>
        <dbReference type="EMBL" id="RID83976.1"/>
    </source>
</evidence>
<protein>
    <submittedName>
        <fullName evidence="1">Uncharacterized protein</fullName>
    </submittedName>
</protein>
<reference evidence="1 2" key="1">
    <citation type="submission" date="2018-08" db="EMBL/GenBank/DDBJ databases">
        <title>Bacillus jemisoniae sp. nov., Bacillus chryseoplanitiae sp. nov., Bacillus resnikiae sp. nov., and Bacillus frankliniae sp. nov., isolated from Viking spacecraft and associated surfaces.</title>
        <authorList>
            <person name="Seuylemezian A."/>
            <person name="Vaishampayan P."/>
        </authorList>
    </citation>
    <scope>NUCLEOTIDE SEQUENCE [LARGE SCALE GENOMIC DNA]</scope>
    <source>
        <strain evidence="1 2">JJ-247</strain>
    </source>
</reference>
<keyword evidence="2" id="KW-1185">Reference proteome</keyword>
<name>A0A398B8E1_9BACI</name>
<gene>
    <name evidence="1" type="ORF">D1970_14665</name>
</gene>
<accession>A0A398B8E1</accession>
<sequence length="120" mass="13745">MMGLLAFSVVLFILSFFLKDPYGELREEIDQLSIQQVQELFQIKKKVKVLEEELLVGTDNMIGKESAYGEKREIHEIIKNQVWSLAQQGKDVEQIAAQSSLSAGEVEQIIKEFMERGQIQ</sequence>
<organism evidence="1 2">
    <name type="scientific">Mesobacillus zeae</name>
    <dbReference type="NCBI Taxonomy" id="1917180"/>
    <lineage>
        <taxon>Bacteria</taxon>
        <taxon>Bacillati</taxon>
        <taxon>Bacillota</taxon>
        <taxon>Bacilli</taxon>
        <taxon>Bacillales</taxon>
        <taxon>Bacillaceae</taxon>
        <taxon>Mesobacillus</taxon>
    </lineage>
</organism>
<dbReference type="Proteomes" id="UP000265816">
    <property type="component" value="Unassembled WGS sequence"/>
</dbReference>
<dbReference type="EMBL" id="QWVT01000024">
    <property type="protein sequence ID" value="RID83976.1"/>
    <property type="molecule type" value="Genomic_DNA"/>
</dbReference>